<keyword evidence="1" id="KW-0732">Signal</keyword>
<dbReference type="Proteomes" id="UP000276133">
    <property type="component" value="Unassembled WGS sequence"/>
</dbReference>
<keyword evidence="3" id="KW-1185">Reference proteome</keyword>
<dbReference type="EMBL" id="REGN01009677">
    <property type="protein sequence ID" value="RNA00612.1"/>
    <property type="molecule type" value="Genomic_DNA"/>
</dbReference>
<organism evidence="2 3">
    <name type="scientific">Brachionus plicatilis</name>
    <name type="common">Marine rotifer</name>
    <name type="synonym">Brachionus muelleri</name>
    <dbReference type="NCBI Taxonomy" id="10195"/>
    <lineage>
        <taxon>Eukaryota</taxon>
        <taxon>Metazoa</taxon>
        <taxon>Spiralia</taxon>
        <taxon>Gnathifera</taxon>
        <taxon>Rotifera</taxon>
        <taxon>Eurotatoria</taxon>
        <taxon>Monogononta</taxon>
        <taxon>Pseudotrocha</taxon>
        <taxon>Ploima</taxon>
        <taxon>Brachionidae</taxon>
        <taxon>Brachionus</taxon>
    </lineage>
</organism>
<feature type="chain" id="PRO_5018163517" evidence="1">
    <location>
        <begin position="29"/>
        <end position="82"/>
    </location>
</feature>
<gene>
    <name evidence="2" type="ORF">BpHYR1_026022</name>
</gene>
<evidence type="ECO:0000313" key="3">
    <source>
        <dbReference type="Proteomes" id="UP000276133"/>
    </source>
</evidence>
<name>A0A3M7PNB6_BRAPC</name>
<comment type="caution">
    <text evidence="2">The sequence shown here is derived from an EMBL/GenBank/DDBJ whole genome shotgun (WGS) entry which is preliminary data.</text>
</comment>
<proteinExistence type="predicted"/>
<evidence type="ECO:0000256" key="1">
    <source>
        <dbReference type="SAM" id="SignalP"/>
    </source>
</evidence>
<evidence type="ECO:0000313" key="2">
    <source>
        <dbReference type="EMBL" id="RNA00612.1"/>
    </source>
</evidence>
<reference evidence="2 3" key="1">
    <citation type="journal article" date="2018" name="Sci. Rep.">
        <title>Genomic signatures of local adaptation to the degree of environmental predictability in rotifers.</title>
        <authorList>
            <person name="Franch-Gras L."/>
            <person name="Hahn C."/>
            <person name="Garcia-Roger E.M."/>
            <person name="Carmona M.J."/>
            <person name="Serra M."/>
            <person name="Gomez A."/>
        </authorList>
    </citation>
    <scope>NUCLEOTIDE SEQUENCE [LARGE SCALE GENOMIC DNA]</scope>
    <source>
        <strain evidence="2">HYR1</strain>
    </source>
</reference>
<feature type="signal peptide" evidence="1">
    <location>
        <begin position="1"/>
        <end position="28"/>
    </location>
</feature>
<dbReference type="AlphaFoldDB" id="A0A3M7PNB6"/>
<protein>
    <submittedName>
        <fullName evidence="2">Uncharacterized protein</fullName>
    </submittedName>
</protein>
<sequence>MRKIRSTLNKVRVRLALLKLSYFWLSSSRVTKYGRMEIRSMRLSGLLTKLTLFGDENSLSKYSKLNQPMQTISMASNNGFSV</sequence>
<accession>A0A3M7PNB6</accession>